<evidence type="ECO:0000313" key="2">
    <source>
        <dbReference type="EMBL" id="GAE44147.1"/>
    </source>
</evidence>
<dbReference type="EMBL" id="BAUW01000006">
    <property type="protein sequence ID" value="GAE44147.1"/>
    <property type="molecule type" value="Genomic_DNA"/>
</dbReference>
<reference evidence="2 3" key="1">
    <citation type="submission" date="2013-12" db="EMBL/GenBank/DDBJ databases">
        <title>NBRP : Genome information of microbial organism related human and environment.</title>
        <authorList>
            <person name="Hattori M."/>
            <person name="Oshima K."/>
            <person name="Inaba H."/>
            <person name="Suda W."/>
            <person name="Sakamoto M."/>
            <person name="Iino T."/>
            <person name="Kitahara M."/>
            <person name="Oshida Y."/>
            <person name="Iida T."/>
            <person name="Kudo T."/>
            <person name="Itoh T."/>
            <person name="Ahmed I."/>
            <person name="Ohkuma M."/>
        </authorList>
    </citation>
    <scope>NUCLEOTIDE SEQUENCE [LARGE SCALE GENOMIC DNA]</scope>
    <source>
        <strain evidence="2 3">JCM 21738</strain>
    </source>
</reference>
<comment type="caution">
    <text evidence="2">The sequence shown here is derived from an EMBL/GenBank/DDBJ whole genome shotgun (WGS) entry which is preliminary data.</text>
</comment>
<evidence type="ECO:0000313" key="3">
    <source>
        <dbReference type="Proteomes" id="UP000018949"/>
    </source>
</evidence>
<feature type="transmembrane region" description="Helical" evidence="1">
    <location>
        <begin position="24"/>
        <end position="43"/>
    </location>
</feature>
<dbReference type="AlphaFoldDB" id="W4RJ24"/>
<keyword evidence="1" id="KW-1133">Transmembrane helix</keyword>
<proteinExistence type="predicted"/>
<dbReference type="RefSeq" id="WP_035208882.1">
    <property type="nucleotide sequence ID" value="NZ_BAUW01000006.1"/>
</dbReference>
<dbReference type="Proteomes" id="UP000018949">
    <property type="component" value="Unassembled WGS sequence"/>
</dbReference>
<protein>
    <submittedName>
        <fullName evidence="2">Uncharacterized protein</fullName>
    </submittedName>
</protein>
<organism evidence="2 3">
    <name type="scientific">Mesobacillus boroniphilus JCM 21738</name>
    <dbReference type="NCBI Taxonomy" id="1294265"/>
    <lineage>
        <taxon>Bacteria</taxon>
        <taxon>Bacillati</taxon>
        <taxon>Bacillota</taxon>
        <taxon>Bacilli</taxon>
        <taxon>Bacillales</taxon>
        <taxon>Bacillaceae</taxon>
        <taxon>Mesobacillus</taxon>
    </lineage>
</organism>
<keyword evidence="3" id="KW-1185">Reference proteome</keyword>
<keyword evidence="1" id="KW-0812">Transmembrane</keyword>
<gene>
    <name evidence="2" type="ORF">JCM21738_832</name>
</gene>
<feature type="transmembrane region" description="Helical" evidence="1">
    <location>
        <begin position="84"/>
        <end position="101"/>
    </location>
</feature>
<keyword evidence="1" id="KW-0472">Membrane</keyword>
<sequence>MVAPNHYDSLVINSFLNNERLFDTVINTTLIVWFLISLVLVYLNRAIRIGEYVTLFLVSAYHVFTLFDVVHNDLAITGGSLGDFIVWIPLIIMFFFLVLGTKKRTVLLNLHLHDYTNYRSDL</sequence>
<evidence type="ECO:0000256" key="1">
    <source>
        <dbReference type="SAM" id="Phobius"/>
    </source>
</evidence>
<feature type="transmembrane region" description="Helical" evidence="1">
    <location>
        <begin position="52"/>
        <end position="72"/>
    </location>
</feature>
<name>W4RJ24_9BACI</name>
<accession>W4RJ24</accession>